<sequence length="555" mass="62762">MTQEWHHGGLPGQLRRLARLRDTLREHNLHDTHGAGGERPRRPGPPPAHRSYDGSGYDTRDADMGAAHTRFDRNVPLDLTFRGPGLMDPSPREVSNRLLARTAFQPATTLNVLAAAWIHFQVHDWFSHGRNTHDEPLEVPVAGDDPWPSRPMRVRRTRPDPAAHTVPGAPPTFENTVTHWWDGSQIYGSDEARCRALRTGEDGLMTVLDGRLPADGLGLDLTGFSDNYWVGLSLLHTLFVKEHNAVCRMLRRAYPSWGDERLFQTARLVNAALMAKIHTVEWTPALLDNRAVRLGMRINWRGLVGRPFRSEVLGGIPGSPTDHHGVPYSITEEFVTCYRMHPLIPDDWKIRSHVTGEVVAETDFTPLQGYGTRAVVDEHGWSDLFHTFGVTHPGAITLHNHPDALRNLRGMFGEHLDLGTVDVLRDRERGVPRYTAFRQALHKPPIHDFTDLSDDPELKEVYEGDIHKIDAMVGMYAEQPPPGFAFSDTAFRLFVLMASRRLKSDPFFSSLYTPEVYTPEGLRWIARSGMADVLRRHHPELDPGVRNLFTPWRPL</sequence>
<organism evidence="15 16">
    <name type="scientific">Nonomuraea soli</name>
    <dbReference type="NCBI Taxonomy" id="1032476"/>
    <lineage>
        <taxon>Bacteria</taxon>
        <taxon>Bacillati</taxon>
        <taxon>Actinomycetota</taxon>
        <taxon>Actinomycetes</taxon>
        <taxon>Streptosporangiales</taxon>
        <taxon>Streptosporangiaceae</taxon>
        <taxon>Nonomuraea</taxon>
    </lineage>
</organism>
<evidence type="ECO:0000256" key="7">
    <source>
        <dbReference type="ARBA" id="ARBA00022821"/>
    </source>
</evidence>
<keyword evidence="16" id="KW-1185">Reference proteome</keyword>
<evidence type="ECO:0008006" key="17">
    <source>
        <dbReference type="Google" id="ProtNLM"/>
    </source>
</evidence>
<feature type="region of interest" description="Disordered" evidence="14">
    <location>
        <begin position="28"/>
        <end position="62"/>
    </location>
</feature>
<evidence type="ECO:0000256" key="9">
    <source>
        <dbReference type="ARBA" id="ARBA00022964"/>
    </source>
</evidence>
<protein>
    <recommendedName>
        <fullName evidence="17">Peroxidase</fullName>
    </recommendedName>
</protein>
<dbReference type="GO" id="GO:0006979">
    <property type="term" value="P:response to oxidative stress"/>
    <property type="evidence" value="ECO:0007669"/>
    <property type="project" value="InterPro"/>
</dbReference>
<keyword evidence="3" id="KW-0575">Peroxidase</keyword>
<keyword evidence="13" id="KW-0275">Fatty acid biosynthesis</keyword>
<dbReference type="InterPro" id="IPR050783">
    <property type="entry name" value="Oxylipin_biosynth_metab"/>
</dbReference>
<dbReference type="Pfam" id="PF03098">
    <property type="entry name" value="An_peroxidase"/>
    <property type="match status" value="1"/>
</dbReference>
<evidence type="ECO:0000256" key="11">
    <source>
        <dbReference type="ARBA" id="ARBA00023004"/>
    </source>
</evidence>
<dbReference type="Proteomes" id="UP000530928">
    <property type="component" value="Unassembled WGS sequence"/>
</dbReference>
<evidence type="ECO:0000256" key="14">
    <source>
        <dbReference type="SAM" id="MobiDB-lite"/>
    </source>
</evidence>
<comment type="caution">
    <text evidence="15">The sequence shown here is derived from an EMBL/GenBank/DDBJ whole genome shotgun (WGS) entry which is preliminary data.</text>
</comment>
<dbReference type="PRINTS" id="PR00457">
    <property type="entry name" value="ANPEROXIDASE"/>
</dbReference>
<evidence type="ECO:0000256" key="10">
    <source>
        <dbReference type="ARBA" id="ARBA00023002"/>
    </source>
</evidence>
<keyword evidence="11" id="KW-0408">Iron</keyword>
<keyword evidence="12" id="KW-0443">Lipid metabolism</keyword>
<dbReference type="InterPro" id="IPR019791">
    <property type="entry name" value="Haem_peroxidase_animal"/>
</dbReference>
<dbReference type="GO" id="GO:0004601">
    <property type="term" value="F:peroxidase activity"/>
    <property type="evidence" value="ECO:0007669"/>
    <property type="project" value="UniProtKB-KW"/>
</dbReference>
<dbReference type="GO" id="GO:0046872">
    <property type="term" value="F:metal ion binding"/>
    <property type="evidence" value="ECO:0007669"/>
    <property type="project" value="UniProtKB-KW"/>
</dbReference>
<accession>A0A7W0CG81</accession>
<dbReference type="GO" id="GO:0016702">
    <property type="term" value="F:oxidoreductase activity, acting on single donors with incorporation of molecular oxygen, incorporation of two atoms of oxygen"/>
    <property type="evidence" value="ECO:0007669"/>
    <property type="project" value="TreeGrafter"/>
</dbReference>
<evidence type="ECO:0000256" key="12">
    <source>
        <dbReference type="ARBA" id="ARBA00023098"/>
    </source>
</evidence>
<dbReference type="InterPro" id="IPR010255">
    <property type="entry name" value="Haem_peroxidase_sf"/>
</dbReference>
<dbReference type="GO" id="GO:0006633">
    <property type="term" value="P:fatty acid biosynthetic process"/>
    <property type="evidence" value="ECO:0007669"/>
    <property type="project" value="UniProtKB-KW"/>
</dbReference>
<keyword evidence="9" id="KW-0223">Dioxygenase</keyword>
<evidence type="ECO:0000256" key="4">
    <source>
        <dbReference type="ARBA" id="ARBA00022617"/>
    </source>
</evidence>
<keyword evidence="8" id="KW-0276">Fatty acid metabolism</keyword>
<dbReference type="InterPro" id="IPR034815">
    <property type="entry name" value="A_dioxygenase"/>
</dbReference>
<evidence type="ECO:0000256" key="2">
    <source>
        <dbReference type="ARBA" id="ARBA00022516"/>
    </source>
</evidence>
<evidence type="ECO:0000313" key="15">
    <source>
        <dbReference type="EMBL" id="MBA2890623.1"/>
    </source>
</evidence>
<evidence type="ECO:0000256" key="6">
    <source>
        <dbReference type="ARBA" id="ARBA00022767"/>
    </source>
</evidence>
<name>A0A7W0CG81_9ACTN</name>
<proteinExistence type="predicted"/>
<dbReference type="EMBL" id="JACDUR010000002">
    <property type="protein sequence ID" value="MBA2890623.1"/>
    <property type="molecule type" value="Genomic_DNA"/>
</dbReference>
<evidence type="ECO:0000256" key="8">
    <source>
        <dbReference type="ARBA" id="ARBA00022832"/>
    </source>
</evidence>
<dbReference type="InterPro" id="IPR037120">
    <property type="entry name" value="Haem_peroxidase_sf_animal"/>
</dbReference>
<keyword evidence="2" id="KW-0444">Lipid biosynthesis</keyword>
<keyword evidence="5" id="KW-0479">Metal-binding</keyword>
<evidence type="ECO:0000313" key="16">
    <source>
        <dbReference type="Proteomes" id="UP000530928"/>
    </source>
</evidence>
<evidence type="ECO:0000256" key="5">
    <source>
        <dbReference type="ARBA" id="ARBA00022723"/>
    </source>
</evidence>
<dbReference type="AlphaFoldDB" id="A0A7W0CG81"/>
<dbReference type="GO" id="GO:0031408">
    <property type="term" value="P:oxylipin biosynthetic process"/>
    <property type="evidence" value="ECO:0007669"/>
    <property type="project" value="UniProtKB-KW"/>
</dbReference>
<keyword evidence="7" id="KW-0611">Plant defense</keyword>
<dbReference type="SUPFAM" id="SSF48113">
    <property type="entry name" value="Heme-dependent peroxidases"/>
    <property type="match status" value="1"/>
</dbReference>
<gene>
    <name evidence="15" type="ORF">HNR30_001964</name>
</gene>
<evidence type="ECO:0000256" key="1">
    <source>
        <dbReference type="ARBA" id="ARBA00001913"/>
    </source>
</evidence>
<feature type="compositionally biased region" description="Basic and acidic residues" evidence="14">
    <location>
        <begin position="28"/>
        <end position="41"/>
    </location>
</feature>
<keyword evidence="6" id="KW-0925">Oxylipin biosynthesis</keyword>
<keyword evidence="4" id="KW-0349">Heme</keyword>
<dbReference type="CDD" id="cd09818">
    <property type="entry name" value="PIOX_like"/>
    <property type="match status" value="1"/>
</dbReference>
<dbReference type="PANTHER" id="PTHR11903:SF11">
    <property type="entry name" value="ALPHA-DIOXYGENASE 1"/>
    <property type="match status" value="1"/>
</dbReference>
<evidence type="ECO:0000256" key="13">
    <source>
        <dbReference type="ARBA" id="ARBA00023160"/>
    </source>
</evidence>
<dbReference type="PROSITE" id="PS50292">
    <property type="entry name" value="PEROXIDASE_3"/>
    <property type="match status" value="1"/>
</dbReference>
<keyword evidence="10" id="KW-0560">Oxidoreductase</keyword>
<dbReference type="GO" id="GO:0006952">
    <property type="term" value="P:defense response"/>
    <property type="evidence" value="ECO:0007669"/>
    <property type="project" value="UniProtKB-KW"/>
</dbReference>
<dbReference type="RefSeq" id="WP_220133389.1">
    <property type="nucleotide sequence ID" value="NZ_BAABAM010000006.1"/>
</dbReference>
<dbReference type="PANTHER" id="PTHR11903">
    <property type="entry name" value="PROSTAGLANDIN G/H SYNTHASE"/>
    <property type="match status" value="1"/>
</dbReference>
<comment type="cofactor">
    <cofactor evidence="1">
        <name>Ca(2+)</name>
        <dbReference type="ChEBI" id="CHEBI:29108"/>
    </cofactor>
</comment>
<evidence type="ECO:0000256" key="3">
    <source>
        <dbReference type="ARBA" id="ARBA00022559"/>
    </source>
</evidence>
<dbReference type="Gene3D" id="1.10.640.10">
    <property type="entry name" value="Haem peroxidase domain superfamily, animal type"/>
    <property type="match status" value="1"/>
</dbReference>
<dbReference type="GO" id="GO:0020037">
    <property type="term" value="F:heme binding"/>
    <property type="evidence" value="ECO:0007669"/>
    <property type="project" value="InterPro"/>
</dbReference>
<reference evidence="15 16" key="1">
    <citation type="submission" date="2020-07" db="EMBL/GenBank/DDBJ databases">
        <title>Genomic Encyclopedia of Type Strains, Phase IV (KMG-IV): sequencing the most valuable type-strain genomes for metagenomic binning, comparative biology and taxonomic classification.</title>
        <authorList>
            <person name="Goeker M."/>
        </authorList>
    </citation>
    <scope>NUCLEOTIDE SEQUENCE [LARGE SCALE GENOMIC DNA]</scope>
    <source>
        <strain evidence="15 16">DSM 45533</strain>
    </source>
</reference>